<dbReference type="InterPro" id="IPR014044">
    <property type="entry name" value="CAP_dom"/>
</dbReference>
<comment type="caution">
    <text evidence="2">The sequence shown here is derived from an EMBL/GenBank/DDBJ whole genome shotgun (WGS) entry which is preliminary data.</text>
</comment>
<dbReference type="PANTHER" id="PTHR10334">
    <property type="entry name" value="CYSTEINE-RICH SECRETORY PROTEIN-RELATED"/>
    <property type="match status" value="1"/>
</dbReference>
<organism evidence="2 3">
    <name type="scientific">Rhizodiscina lignyota</name>
    <dbReference type="NCBI Taxonomy" id="1504668"/>
    <lineage>
        <taxon>Eukaryota</taxon>
        <taxon>Fungi</taxon>
        <taxon>Dikarya</taxon>
        <taxon>Ascomycota</taxon>
        <taxon>Pezizomycotina</taxon>
        <taxon>Dothideomycetes</taxon>
        <taxon>Pleosporomycetidae</taxon>
        <taxon>Aulographales</taxon>
        <taxon>Rhizodiscinaceae</taxon>
        <taxon>Rhizodiscina</taxon>
    </lineage>
</organism>
<sequence length="161" mass="18085">MGQGHSANEPDTYVWSAIKYHNDERQKISRKTGIPRLPLKFSPDLARGAEQWAQHLLKTNSFKHSNADGEYGENLWMGSGRQLRGPADIQKMIADAHSSWIEEGHRPGENTHYSQMIWPYTTELGIAHAYRDGTAVVVARYSPPGNILVVCPLKGYHISSM</sequence>
<dbReference type="InterPro" id="IPR001283">
    <property type="entry name" value="CRISP-related"/>
</dbReference>
<dbReference type="Pfam" id="PF00188">
    <property type="entry name" value="CAP"/>
    <property type="match status" value="1"/>
</dbReference>
<evidence type="ECO:0000313" key="3">
    <source>
        <dbReference type="Proteomes" id="UP000799772"/>
    </source>
</evidence>
<dbReference type="InterPro" id="IPR035940">
    <property type="entry name" value="CAP_sf"/>
</dbReference>
<proteinExistence type="predicted"/>
<evidence type="ECO:0000259" key="1">
    <source>
        <dbReference type="SMART" id="SM00198"/>
    </source>
</evidence>
<dbReference type="AlphaFoldDB" id="A0A9P4M2J3"/>
<dbReference type="SMART" id="SM00198">
    <property type="entry name" value="SCP"/>
    <property type="match status" value="1"/>
</dbReference>
<reference evidence="2" key="1">
    <citation type="journal article" date="2020" name="Stud. Mycol.">
        <title>101 Dothideomycetes genomes: a test case for predicting lifestyles and emergence of pathogens.</title>
        <authorList>
            <person name="Haridas S."/>
            <person name="Albert R."/>
            <person name="Binder M."/>
            <person name="Bloem J."/>
            <person name="Labutti K."/>
            <person name="Salamov A."/>
            <person name="Andreopoulos B."/>
            <person name="Baker S."/>
            <person name="Barry K."/>
            <person name="Bills G."/>
            <person name="Bluhm B."/>
            <person name="Cannon C."/>
            <person name="Castanera R."/>
            <person name="Culley D."/>
            <person name="Daum C."/>
            <person name="Ezra D."/>
            <person name="Gonzalez J."/>
            <person name="Henrissat B."/>
            <person name="Kuo A."/>
            <person name="Liang C."/>
            <person name="Lipzen A."/>
            <person name="Lutzoni F."/>
            <person name="Magnuson J."/>
            <person name="Mondo S."/>
            <person name="Nolan M."/>
            <person name="Ohm R."/>
            <person name="Pangilinan J."/>
            <person name="Park H.-J."/>
            <person name="Ramirez L."/>
            <person name="Alfaro M."/>
            <person name="Sun H."/>
            <person name="Tritt A."/>
            <person name="Yoshinaga Y."/>
            <person name="Zwiers L.-H."/>
            <person name="Turgeon B."/>
            <person name="Goodwin S."/>
            <person name="Spatafora J."/>
            <person name="Crous P."/>
            <person name="Grigoriev I."/>
        </authorList>
    </citation>
    <scope>NUCLEOTIDE SEQUENCE</scope>
    <source>
        <strain evidence="2">CBS 133067</strain>
    </source>
</reference>
<accession>A0A9P4M2J3</accession>
<dbReference type="Proteomes" id="UP000799772">
    <property type="component" value="Unassembled WGS sequence"/>
</dbReference>
<name>A0A9P4M2J3_9PEZI</name>
<feature type="domain" description="SCP" evidence="1">
    <location>
        <begin position="8"/>
        <end position="149"/>
    </location>
</feature>
<evidence type="ECO:0000313" key="2">
    <source>
        <dbReference type="EMBL" id="KAF2094585.1"/>
    </source>
</evidence>
<gene>
    <name evidence="2" type="ORF">NA57DRAFT_80386</name>
</gene>
<dbReference type="SUPFAM" id="SSF55797">
    <property type="entry name" value="PR-1-like"/>
    <property type="match status" value="1"/>
</dbReference>
<dbReference type="Gene3D" id="3.40.33.10">
    <property type="entry name" value="CAP"/>
    <property type="match status" value="1"/>
</dbReference>
<keyword evidence="3" id="KW-1185">Reference proteome</keyword>
<dbReference type="OrthoDB" id="337038at2759"/>
<dbReference type="EMBL" id="ML978134">
    <property type="protein sequence ID" value="KAF2094585.1"/>
    <property type="molecule type" value="Genomic_DNA"/>
</dbReference>
<protein>
    <submittedName>
        <fullName evidence="2">PR-1-like protein</fullName>
    </submittedName>
</protein>